<protein>
    <recommendedName>
        <fullName evidence="7">C2H2-type domain-containing protein</fullName>
    </recommendedName>
</protein>
<dbReference type="GO" id="GO:0000981">
    <property type="term" value="F:DNA-binding transcription factor activity, RNA polymerase II-specific"/>
    <property type="evidence" value="ECO:0007669"/>
    <property type="project" value="TreeGrafter"/>
</dbReference>
<sequence>MLDKQLSLDKEFQNQILLYCSSYDSMTELINKYPEYISIHNKLNQISKSSNFVKVQIMHNIDATNISNSLQLFVENQINNNNQENKKQENQEQQGKVDQNMDLQQSNQSQINQGLGKGFLKQNLEIQQLSQDFSKINLQNQVDQNMLKILIDSQFKFDKIIFNHPHSGQDDLTKNSSLVAHYLHNAQQNLENLKSEIQFSLLKDQFERWQLNKIMDYQNLNMVYRSNLPREIYENGFQARRNLVGSNFQSGQVASTFNKISIDSEIFIISQDQSIKQDIYDPFKKQLKEFNVQKEEEGKLAQLQKDQQKQDKQNNQEKISQTEKQIQKQNDSQLQFQCQYCQKGFRTQQGKKTHEREEHEKKNNKTKKNDQVFECKECGRVFKRQEGLNDHILTKHNQNLNEKDLKPDFAGTVLKIIDKNEVESQQYACKICYQDFLNEQNFNEHKSYLTPDLKPQQIIKCKFCERIFKENRALNLHLLSCKSKKN</sequence>
<dbReference type="Gene3D" id="3.30.160.60">
    <property type="entry name" value="Classic Zinc Finger"/>
    <property type="match status" value="2"/>
</dbReference>
<evidence type="ECO:0000259" key="7">
    <source>
        <dbReference type="PROSITE" id="PS50157"/>
    </source>
</evidence>
<feature type="compositionally biased region" description="Basic and acidic residues" evidence="6">
    <location>
        <begin position="306"/>
        <end position="315"/>
    </location>
</feature>
<dbReference type="OrthoDB" id="273345at2759"/>
<dbReference type="InterPro" id="IPR013087">
    <property type="entry name" value="Znf_C2H2_type"/>
</dbReference>
<dbReference type="AlphaFoldDB" id="A0A0V0QET2"/>
<evidence type="ECO:0000256" key="3">
    <source>
        <dbReference type="ARBA" id="ARBA00022771"/>
    </source>
</evidence>
<keyword evidence="4" id="KW-0862">Zinc</keyword>
<feature type="region of interest" description="Disordered" evidence="6">
    <location>
        <begin position="298"/>
        <end position="326"/>
    </location>
</feature>
<feature type="domain" description="C2H2-type" evidence="7">
    <location>
        <begin position="373"/>
        <end position="401"/>
    </location>
</feature>
<gene>
    <name evidence="8" type="ORF">PPERSA_02982</name>
</gene>
<dbReference type="InParanoid" id="A0A0V0QET2"/>
<dbReference type="GO" id="GO:0008270">
    <property type="term" value="F:zinc ion binding"/>
    <property type="evidence" value="ECO:0007669"/>
    <property type="project" value="UniProtKB-KW"/>
</dbReference>
<dbReference type="SUPFAM" id="SSF57667">
    <property type="entry name" value="beta-beta-alpha zinc fingers"/>
    <property type="match status" value="1"/>
</dbReference>
<dbReference type="Pfam" id="PF10354">
    <property type="entry name" value="BMT5-like"/>
    <property type="match status" value="1"/>
</dbReference>
<dbReference type="PROSITE" id="PS50157">
    <property type="entry name" value="ZINC_FINGER_C2H2_2"/>
    <property type="match status" value="2"/>
</dbReference>
<dbReference type="InterPro" id="IPR019446">
    <property type="entry name" value="BMT5-like"/>
</dbReference>
<accession>A0A0V0QET2</accession>
<dbReference type="GO" id="GO:0070042">
    <property type="term" value="F:rRNA (uridine-N3-)-methyltransferase activity"/>
    <property type="evidence" value="ECO:0007669"/>
    <property type="project" value="InterPro"/>
</dbReference>
<dbReference type="Proteomes" id="UP000054937">
    <property type="component" value="Unassembled WGS sequence"/>
</dbReference>
<evidence type="ECO:0000256" key="5">
    <source>
        <dbReference type="PROSITE-ProRule" id="PRU00042"/>
    </source>
</evidence>
<dbReference type="EMBL" id="LDAU01000182">
    <property type="protein sequence ID" value="KRX00722.1"/>
    <property type="molecule type" value="Genomic_DNA"/>
</dbReference>
<evidence type="ECO:0000256" key="6">
    <source>
        <dbReference type="SAM" id="MobiDB-lite"/>
    </source>
</evidence>
<dbReference type="Pfam" id="PF00096">
    <property type="entry name" value="zf-C2H2"/>
    <property type="match status" value="1"/>
</dbReference>
<dbReference type="PANTHER" id="PTHR24409">
    <property type="entry name" value="ZINC FINGER PROTEIN 142"/>
    <property type="match status" value="1"/>
</dbReference>
<evidence type="ECO:0000256" key="4">
    <source>
        <dbReference type="ARBA" id="ARBA00022833"/>
    </source>
</evidence>
<proteinExistence type="predicted"/>
<dbReference type="PROSITE" id="PS00028">
    <property type="entry name" value="ZINC_FINGER_C2H2_1"/>
    <property type="match status" value="1"/>
</dbReference>
<evidence type="ECO:0000256" key="1">
    <source>
        <dbReference type="ARBA" id="ARBA00022723"/>
    </source>
</evidence>
<keyword evidence="2" id="KW-0677">Repeat</keyword>
<organism evidence="8 9">
    <name type="scientific">Pseudocohnilembus persalinus</name>
    <name type="common">Ciliate</name>
    <dbReference type="NCBI Taxonomy" id="266149"/>
    <lineage>
        <taxon>Eukaryota</taxon>
        <taxon>Sar</taxon>
        <taxon>Alveolata</taxon>
        <taxon>Ciliophora</taxon>
        <taxon>Intramacronucleata</taxon>
        <taxon>Oligohymenophorea</taxon>
        <taxon>Scuticociliatia</taxon>
        <taxon>Philasterida</taxon>
        <taxon>Pseudocohnilembidae</taxon>
        <taxon>Pseudocohnilembus</taxon>
    </lineage>
</organism>
<dbReference type="PANTHER" id="PTHR24409:SF295">
    <property type="entry name" value="AZ2-RELATED"/>
    <property type="match status" value="1"/>
</dbReference>
<dbReference type="GO" id="GO:0000977">
    <property type="term" value="F:RNA polymerase II transcription regulatory region sequence-specific DNA binding"/>
    <property type="evidence" value="ECO:0007669"/>
    <property type="project" value="TreeGrafter"/>
</dbReference>
<keyword evidence="1" id="KW-0479">Metal-binding</keyword>
<dbReference type="SMART" id="SM00355">
    <property type="entry name" value="ZnF_C2H2"/>
    <property type="match status" value="4"/>
</dbReference>
<name>A0A0V0QET2_PSEPJ</name>
<dbReference type="GO" id="GO:0070475">
    <property type="term" value="P:rRNA base methylation"/>
    <property type="evidence" value="ECO:0007669"/>
    <property type="project" value="InterPro"/>
</dbReference>
<evidence type="ECO:0000313" key="8">
    <source>
        <dbReference type="EMBL" id="KRX00722.1"/>
    </source>
</evidence>
<evidence type="ECO:0000256" key="2">
    <source>
        <dbReference type="ARBA" id="ARBA00022737"/>
    </source>
</evidence>
<dbReference type="InterPro" id="IPR036236">
    <property type="entry name" value="Znf_C2H2_sf"/>
</dbReference>
<dbReference type="GO" id="GO:0005634">
    <property type="term" value="C:nucleus"/>
    <property type="evidence" value="ECO:0007669"/>
    <property type="project" value="TreeGrafter"/>
</dbReference>
<keyword evidence="9" id="KW-1185">Reference proteome</keyword>
<reference evidence="8 9" key="1">
    <citation type="journal article" date="2015" name="Sci. Rep.">
        <title>Genome of the facultative scuticociliatosis pathogen Pseudocohnilembus persalinus provides insight into its virulence through horizontal gene transfer.</title>
        <authorList>
            <person name="Xiong J."/>
            <person name="Wang G."/>
            <person name="Cheng J."/>
            <person name="Tian M."/>
            <person name="Pan X."/>
            <person name="Warren A."/>
            <person name="Jiang C."/>
            <person name="Yuan D."/>
            <person name="Miao W."/>
        </authorList>
    </citation>
    <scope>NUCLEOTIDE SEQUENCE [LARGE SCALE GENOMIC DNA]</scope>
    <source>
        <strain evidence="8">36N120E</strain>
    </source>
</reference>
<comment type="caution">
    <text evidence="8">The sequence shown here is derived from an EMBL/GenBank/DDBJ whole genome shotgun (WGS) entry which is preliminary data.</text>
</comment>
<feature type="domain" description="C2H2-type" evidence="7">
    <location>
        <begin position="336"/>
        <end position="364"/>
    </location>
</feature>
<evidence type="ECO:0000313" key="9">
    <source>
        <dbReference type="Proteomes" id="UP000054937"/>
    </source>
</evidence>
<keyword evidence="3 5" id="KW-0863">Zinc-finger</keyword>
<feature type="compositionally biased region" description="Polar residues" evidence="6">
    <location>
        <begin position="317"/>
        <end position="326"/>
    </location>
</feature>